<keyword evidence="2" id="KW-1185">Reference proteome</keyword>
<accession>A0A5B9FVR4</accession>
<gene>
    <name evidence="1" type="ORF">FUA48_16210</name>
</gene>
<dbReference type="OrthoDB" id="1430456at2"/>
<dbReference type="Proteomes" id="UP000321222">
    <property type="component" value="Chromosome"/>
</dbReference>
<proteinExistence type="predicted"/>
<evidence type="ECO:0000313" key="1">
    <source>
        <dbReference type="EMBL" id="QEE51064.1"/>
    </source>
</evidence>
<dbReference type="KEGG" id="fak:FUA48_16210"/>
<dbReference type="Pfam" id="PF11363">
    <property type="entry name" value="DUF3164"/>
    <property type="match status" value="1"/>
</dbReference>
<reference evidence="1 2" key="1">
    <citation type="submission" date="2019-08" db="EMBL/GenBank/DDBJ databases">
        <title>Flavobacterium alkalisoli sp. nov., isolated from rhizosphere soil of Suaeda salsa.</title>
        <authorList>
            <person name="Sun J.-Q."/>
            <person name="Xu L."/>
        </authorList>
    </citation>
    <scope>NUCLEOTIDE SEQUENCE [LARGE SCALE GENOMIC DNA]</scope>
    <source>
        <strain evidence="1 2">XS-5</strain>
    </source>
</reference>
<evidence type="ECO:0000313" key="2">
    <source>
        <dbReference type="Proteomes" id="UP000321222"/>
    </source>
</evidence>
<dbReference type="EMBL" id="CP042831">
    <property type="protein sequence ID" value="QEE51064.1"/>
    <property type="molecule type" value="Genomic_DNA"/>
</dbReference>
<dbReference type="RefSeq" id="WP_147584503.1">
    <property type="nucleotide sequence ID" value="NZ_CP042831.1"/>
</dbReference>
<organism evidence="1 2">
    <name type="scientific">Flavobacterium alkalisoli</name>
    <dbReference type="NCBI Taxonomy" id="2602769"/>
    <lineage>
        <taxon>Bacteria</taxon>
        <taxon>Pseudomonadati</taxon>
        <taxon>Bacteroidota</taxon>
        <taxon>Flavobacteriia</taxon>
        <taxon>Flavobacteriales</taxon>
        <taxon>Flavobacteriaceae</taxon>
        <taxon>Flavobacterium</taxon>
    </lineage>
</organism>
<sequence length="239" mass="27444">MKTKVEDIEVNRAETVGSQIQQGLTNKPIDIEGLSDAELERILAYRKEQKDAENKAKKAAFEKQKEKFISDTVSQFRAASELLVKLKADTITQANELFKKMFEVNGKELKEQNTFTFKSDDGKMKVQVERQERFEFTEEAIVHINSIRDIFRAKFQDRNKGFYNLLDGILMKNSKGDYDAKLLTKARKQVNDLGDAALIEEFDKLVDCQRVTGSSTYCRAYAVDENGKWQDINVQFSSL</sequence>
<name>A0A5B9FVR4_9FLAO</name>
<dbReference type="InterPro" id="IPR021505">
    <property type="entry name" value="Phage_B3_Orf6"/>
</dbReference>
<dbReference type="AlphaFoldDB" id="A0A5B9FVR4"/>
<protein>
    <submittedName>
        <fullName evidence="1">DUF3164 family protein</fullName>
    </submittedName>
</protein>